<keyword evidence="1" id="KW-0472">Membrane</keyword>
<comment type="caution">
    <text evidence="3">The sequence shown here is derived from an EMBL/GenBank/DDBJ whole genome shotgun (WGS) entry which is preliminary data.</text>
</comment>
<feature type="domain" description="Phosphodiester glycosidase" evidence="2">
    <location>
        <begin position="105"/>
        <end position="295"/>
    </location>
</feature>
<evidence type="ECO:0000259" key="2">
    <source>
        <dbReference type="Pfam" id="PF09992"/>
    </source>
</evidence>
<gene>
    <name evidence="3" type="ORF">KME32_13375</name>
</gene>
<proteinExistence type="predicted"/>
<protein>
    <submittedName>
        <fullName evidence="3">Phosphodiester glycosidase family protein</fullName>
    </submittedName>
</protein>
<dbReference type="EMBL" id="JAHHHN010000006">
    <property type="protein sequence ID" value="MBW4562119.1"/>
    <property type="molecule type" value="Genomic_DNA"/>
</dbReference>
<dbReference type="GO" id="GO:0016798">
    <property type="term" value="F:hydrolase activity, acting on glycosyl bonds"/>
    <property type="evidence" value="ECO:0007669"/>
    <property type="project" value="UniProtKB-KW"/>
</dbReference>
<keyword evidence="1" id="KW-0812">Transmembrane</keyword>
<keyword evidence="1" id="KW-1133">Transmembrane helix</keyword>
<reference evidence="3" key="1">
    <citation type="submission" date="2021-05" db="EMBL/GenBank/DDBJ databases">
        <authorList>
            <person name="Pietrasiak N."/>
            <person name="Ward R."/>
            <person name="Stajich J.E."/>
            <person name="Kurbessoian T."/>
        </authorList>
    </citation>
    <scope>NUCLEOTIDE SEQUENCE</scope>
    <source>
        <strain evidence="3">JT2-VF2</strain>
    </source>
</reference>
<dbReference type="PANTHER" id="PTHR40446">
    <property type="entry name" value="N-ACETYLGLUCOSAMINE-1-PHOSPHODIESTER ALPHA-N-ACETYLGLUCOSAMINIDASE"/>
    <property type="match status" value="1"/>
</dbReference>
<evidence type="ECO:0000313" key="4">
    <source>
        <dbReference type="Proteomes" id="UP000715781"/>
    </source>
</evidence>
<feature type="transmembrane region" description="Helical" evidence="1">
    <location>
        <begin position="12"/>
        <end position="31"/>
    </location>
</feature>
<dbReference type="PANTHER" id="PTHR40446:SF2">
    <property type="entry name" value="N-ACETYLGLUCOSAMINE-1-PHOSPHODIESTER ALPHA-N-ACETYLGLUCOSAMINIDASE"/>
    <property type="match status" value="1"/>
</dbReference>
<organism evidence="3 4">
    <name type="scientific">Mojavia pulchra JT2-VF2</name>
    <dbReference type="NCBI Taxonomy" id="287848"/>
    <lineage>
        <taxon>Bacteria</taxon>
        <taxon>Bacillati</taxon>
        <taxon>Cyanobacteriota</taxon>
        <taxon>Cyanophyceae</taxon>
        <taxon>Nostocales</taxon>
        <taxon>Nostocaceae</taxon>
    </lineage>
</organism>
<evidence type="ECO:0000313" key="3">
    <source>
        <dbReference type="EMBL" id="MBW4562119.1"/>
    </source>
</evidence>
<reference evidence="3" key="2">
    <citation type="journal article" date="2022" name="Microbiol. Resour. Announc.">
        <title>Metagenome Sequencing to Explore Phylogenomics of Terrestrial Cyanobacteria.</title>
        <authorList>
            <person name="Ward R.D."/>
            <person name="Stajich J.E."/>
            <person name="Johansen J.R."/>
            <person name="Huntemann M."/>
            <person name="Clum A."/>
            <person name="Foster B."/>
            <person name="Foster B."/>
            <person name="Roux S."/>
            <person name="Palaniappan K."/>
            <person name="Varghese N."/>
            <person name="Mukherjee S."/>
            <person name="Reddy T.B.K."/>
            <person name="Daum C."/>
            <person name="Copeland A."/>
            <person name="Chen I.A."/>
            <person name="Ivanova N.N."/>
            <person name="Kyrpides N.C."/>
            <person name="Shapiro N."/>
            <person name="Eloe-Fadrosh E.A."/>
            <person name="Pietrasiak N."/>
        </authorList>
    </citation>
    <scope>NUCLEOTIDE SEQUENCE</scope>
    <source>
        <strain evidence="3">JT2-VF2</strain>
    </source>
</reference>
<sequence>MQHRNQVYIRRILIVAGTSLLLSPLLFYGWLCFLRPPRTDQQQVLFNGIIYQRRAVSTPRLVMIHIVTVDLAVPGVKALVTPGMPIGSGRKTNARTTSEFLREFKVQLAVNASYFHHFYERTPWDYYPHSGDPSYPLGEVISSGSRYSKPEANKAVVCFSRSNIAQILASGKCPKDTVQGVAGQEMLVSDGKPAISQISENKPYPRVAVAINRQGNKLWLIVVDGKQPFYSEGLTLGELTKTAINLGAYAALNMDGGGSTTLVISANNGTKVLNAPIHTKLPMRERPVGNHLGFYALPEVVKTSTSK</sequence>
<dbReference type="Proteomes" id="UP000715781">
    <property type="component" value="Unassembled WGS sequence"/>
</dbReference>
<keyword evidence="3" id="KW-0326">Glycosidase</keyword>
<dbReference type="InterPro" id="IPR018711">
    <property type="entry name" value="NAGPA"/>
</dbReference>
<name>A0A951PXE0_9NOST</name>
<keyword evidence="3" id="KW-0378">Hydrolase</keyword>
<accession>A0A951PXE0</accession>
<dbReference type="Pfam" id="PF09992">
    <property type="entry name" value="NAGPA"/>
    <property type="match status" value="1"/>
</dbReference>
<dbReference type="AlphaFoldDB" id="A0A951PXE0"/>
<evidence type="ECO:0000256" key="1">
    <source>
        <dbReference type="SAM" id="Phobius"/>
    </source>
</evidence>